<gene>
    <name evidence="1" type="ORF">BCB4_0078</name>
</gene>
<name>J9PUS2_9CAUD</name>
<reference evidence="1 2" key="1">
    <citation type="journal article" date="2013" name="Arch. Virol.">
        <title>Characterization and complete genome sequence of a virulent bacteriophage B4 infecting food-borne pathogenic Bacillus cereus.</title>
        <authorList>
            <person name="Lee J.H."/>
            <person name="Shin H."/>
            <person name="Son B."/>
            <person name="Heu S."/>
            <person name="Ryu S."/>
        </authorList>
    </citation>
    <scope>NUCLEOTIDE SEQUENCE [LARGE SCALE GENOMIC DNA]</scope>
</reference>
<organism evidence="1 2">
    <name type="scientific">Bacillus phage B4</name>
    <dbReference type="NCBI Taxonomy" id="1141133"/>
    <lineage>
        <taxon>Viruses</taxon>
        <taxon>Duplodnaviria</taxon>
        <taxon>Heunggongvirae</taxon>
        <taxon>Uroviricota</taxon>
        <taxon>Caudoviricetes</taxon>
        <taxon>Herelleviridae</taxon>
        <taxon>Bastillevirinae</taxon>
        <taxon>Bequatrovirus</taxon>
        <taxon>Bequatrovirus B4</taxon>
    </lineage>
</organism>
<protein>
    <submittedName>
        <fullName evidence="1">Uncharacterized protein</fullName>
    </submittedName>
</protein>
<accession>J9PUS2</accession>
<sequence>MFAVEKAEMNLLNKIEITKGTTLKLLTGGMEFYMLVDVERVTLREIADLFENDIDYISIEVNDLFKRWGRENPLTELQEMAVLFHQKITLIQR</sequence>
<dbReference type="GeneID" id="13828853"/>
<evidence type="ECO:0000313" key="2">
    <source>
        <dbReference type="Proteomes" id="UP000006099"/>
    </source>
</evidence>
<evidence type="ECO:0000313" key="1">
    <source>
        <dbReference type="EMBL" id="AEZ65871.1"/>
    </source>
</evidence>
<dbReference type="RefSeq" id="YP_006908307.1">
    <property type="nucleotide sequence ID" value="NC_018863.1"/>
</dbReference>
<keyword evidence="2" id="KW-1185">Reference proteome</keyword>
<proteinExistence type="predicted"/>
<dbReference type="EMBL" id="JN790865">
    <property type="protein sequence ID" value="AEZ65871.1"/>
    <property type="molecule type" value="Genomic_DNA"/>
</dbReference>
<dbReference type="Proteomes" id="UP000006099">
    <property type="component" value="Segment"/>
</dbReference>
<dbReference type="KEGG" id="vg:13828853"/>